<evidence type="ECO:0000256" key="1">
    <source>
        <dbReference type="SAM" id="Phobius"/>
    </source>
</evidence>
<evidence type="ECO:0000313" key="3">
    <source>
        <dbReference type="Proteomes" id="UP000663879"/>
    </source>
</evidence>
<dbReference type="Gene3D" id="3.40.50.11350">
    <property type="match status" value="1"/>
</dbReference>
<dbReference type="OrthoDB" id="428346at2759"/>
<organism evidence="2 3">
    <name type="scientific">Brachionus calyciflorus</name>
    <dbReference type="NCBI Taxonomy" id="104777"/>
    <lineage>
        <taxon>Eukaryota</taxon>
        <taxon>Metazoa</taxon>
        <taxon>Spiralia</taxon>
        <taxon>Gnathifera</taxon>
        <taxon>Rotifera</taxon>
        <taxon>Eurotatoria</taxon>
        <taxon>Monogononta</taxon>
        <taxon>Pseudotrocha</taxon>
        <taxon>Ploima</taxon>
        <taxon>Brachionidae</taxon>
        <taxon>Brachionus</taxon>
    </lineage>
</organism>
<proteinExistence type="predicted"/>
<keyword evidence="1" id="KW-0472">Membrane</keyword>
<dbReference type="EMBL" id="CAJNOC010001521">
    <property type="protein sequence ID" value="CAF0871454.1"/>
    <property type="molecule type" value="Genomic_DNA"/>
</dbReference>
<feature type="transmembrane region" description="Helical" evidence="1">
    <location>
        <begin position="6"/>
        <end position="24"/>
    </location>
</feature>
<sequence length="400" mass="47367">MILKYFHILIIILAFTSLILIYYFNSYFNHEQTYVAFFKSIDHYIQIHNKIIQSRESTPKKLVFFFPHWNGYGNKIYGLLSAFTVSVLTESAIFIDWPEAEAFFQPPLNNTFKKYPAHSSLSFEFKNRTLNYRLTTQDKNHFEYKKNLDFLLNETIPFHKTRLLYSDDVKPYFFTICSNPIYYEKILHYNLAKIETIREARMALFSSQNESQVIDKLYAIGFEVAHNLLNKLWTLKSKFKYQIEKFQQDNFKNYFIIGIQLRSDYMKYRDLKLFIRCARYIEKINNATDRAKWFISTDMKNVFPILKKKFGDKVIEGRGKIGHITYDDNTMYRTVFDNEILSKSNEIIITGGSTFGFVASLRQGKMPYFVEGERQNEWNGACNRATFDKGPSYLGEVSTF</sequence>
<reference evidence="2" key="1">
    <citation type="submission" date="2021-02" db="EMBL/GenBank/DDBJ databases">
        <authorList>
            <person name="Nowell W R."/>
        </authorList>
    </citation>
    <scope>NUCLEOTIDE SEQUENCE</scope>
    <source>
        <strain evidence="2">Ploen Becks lab</strain>
    </source>
</reference>
<dbReference type="Proteomes" id="UP000663879">
    <property type="component" value="Unassembled WGS sequence"/>
</dbReference>
<gene>
    <name evidence="2" type="ORF">OXX778_LOCUS9952</name>
</gene>
<evidence type="ECO:0000313" key="2">
    <source>
        <dbReference type="EMBL" id="CAF0871454.1"/>
    </source>
</evidence>
<accession>A0A813XWU5</accession>
<name>A0A813XWU5_9BILA</name>
<comment type="caution">
    <text evidence="2">The sequence shown here is derived from an EMBL/GenBank/DDBJ whole genome shotgun (WGS) entry which is preliminary data.</text>
</comment>
<protein>
    <submittedName>
        <fullName evidence="2">Uncharacterized protein</fullName>
    </submittedName>
</protein>
<keyword evidence="1" id="KW-1133">Transmembrane helix</keyword>
<keyword evidence="1" id="KW-0812">Transmembrane</keyword>
<dbReference type="AlphaFoldDB" id="A0A813XWU5"/>
<keyword evidence="3" id="KW-1185">Reference proteome</keyword>